<dbReference type="AlphaFoldDB" id="A0A0C3P104"/>
<proteinExistence type="predicted"/>
<dbReference type="HOGENOM" id="CLU_076385_0_0_1"/>
<dbReference type="Proteomes" id="UP000054217">
    <property type="component" value="Unassembled WGS sequence"/>
</dbReference>
<dbReference type="STRING" id="870435.A0A0C3P104"/>
<dbReference type="EMBL" id="KN831991">
    <property type="protein sequence ID" value="KIO01039.1"/>
    <property type="molecule type" value="Genomic_DNA"/>
</dbReference>
<feature type="domain" description="Ubiquitin-like" evidence="2">
    <location>
        <begin position="161"/>
        <end position="236"/>
    </location>
</feature>
<evidence type="ECO:0000256" key="1">
    <source>
        <dbReference type="SAM" id="MobiDB-lite"/>
    </source>
</evidence>
<feature type="region of interest" description="Disordered" evidence="1">
    <location>
        <begin position="109"/>
        <end position="141"/>
    </location>
</feature>
<reference evidence="3 4" key="1">
    <citation type="submission" date="2014-04" db="EMBL/GenBank/DDBJ databases">
        <authorList>
            <consortium name="DOE Joint Genome Institute"/>
            <person name="Kuo A."/>
            <person name="Kohler A."/>
            <person name="Costa M.D."/>
            <person name="Nagy L.G."/>
            <person name="Floudas D."/>
            <person name="Copeland A."/>
            <person name="Barry K.W."/>
            <person name="Cichocki N."/>
            <person name="Veneault-Fourrey C."/>
            <person name="LaButti K."/>
            <person name="Lindquist E.A."/>
            <person name="Lipzen A."/>
            <person name="Lundell T."/>
            <person name="Morin E."/>
            <person name="Murat C."/>
            <person name="Sun H."/>
            <person name="Tunlid A."/>
            <person name="Henrissat B."/>
            <person name="Grigoriev I.V."/>
            <person name="Hibbett D.S."/>
            <person name="Martin F."/>
            <person name="Nordberg H.P."/>
            <person name="Cantor M.N."/>
            <person name="Hua S.X."/>
        </authorList>
    </citation>
    <scope>NUCLEOTIDE SEQUENCE [LARGE SCALE GENOMIC DNA]</scope>
    <source>
        <strain evidence="3 4">Marx 270</strain>
    </source>
</reference>
<reference evidence="4" key="2">
    <citation type="submission" date="2015-01" db="EMBL/GenBank/DDBJ databases">
        <title>Evolutionary Origins and Diversification of the Mycorrhizal Mutualists.</title>
        <authorList>
            <consortium name="DOE Joint Genome Institute"/>
            <consortium name="Mycorrhizal Genomics Consortium"/>
            <person name="Kohler A."/>
            <person name="Kuo A."/>
            <person name="Nagy L.G."/>
            <person name="Floudas D."/>
            <person name="Copeland A."/>
            <person name="Barry K.W."/>
            <person name="Cichocki N."/>
            <person name="Veneault-Fourrey C."/>
            <person name="LaButti K."/>
            <person name="Lindquist E.A."/>
            <person name="Lipzen A."/>
            <person name="Lundell T."/>
            <person name="Morin E."/>
            <person name="Murat C."/>
            <person name="Riley R."/>
            <person name="Ohm R."/>
            <person name="Sun H."/>
            <person name="Tunlid A."/>
            <person name="Henrissat B."/>
            <person name="Grigoriev I.V."/>
            <person name="Hibbett D.S."/>
            <person name="Martin F."/>
        </authorList>
    </citation>
    <scope>NUCLEOTIDE SEQUENCE [LARGE SCALE GENOMIC DNA]</scope>
    <source>
        <strain evidence="4">Marx 270</strain>
    </source>
</reference>
<dbReference type="Pfam" id="PF13881">
    <property type="entry name" value="Rad60-SLD_2"/>
    <property type="match status" value="1"/>
</dbReference>
<sequence length="306" mass="32744">MSDTAQPVSASTTDPDPTTSDYQPPSPSSPATQVYPPLPDSVVRPLTSQGSRTPLRPFSATYSATPRVRSTERPYTAHGTSNALPTFSLGPYMSASAHTSYTRVDLDLPSSEMYPPLPEPSTSPLNSPELSSGTPSNAANAGLFVTPNEAVESPVPQTSQVTLTFLLVSGRRKSQSFDPATTVGRVKELVWNTWPTRDAGKFITWPEERPPAPSYFRILYLGKILQDEETLMSVGFPTSLPSSSPHAMPTIVHLSIRPYAIPSEDLALSKKARLASAFSRRGSSGHTDLGADDADRTGCCGGCLIC</sequence>
<gene>
    <name evidence="3" type="ORF">M404DRAFT_151005</name>
</gene>
<dbReference type="PANTHER" id="PTHR13169">
    <property type="entry name" value="UBIQUITIN-LIKE PROTEIN 3 HCG-1 PROTEIN"/>
    <property type="match status" value="1"/>
</dbReference>
<feature type="region of interest" description="Disordered" evidence="1">
    <location>
        <begin position="1"/>
        <end position="80"/>
    </location>
</feature>
<accession>A0A0C3P104</accession>
<dbReference type="PANTHER" id="PTHR13169:SF0">
    <property type="entry name" value="UBIQUITIN-LIKE PROTEIN 3"/>
    <property type="match status" value="1"/>
</dbReference>
<protein>
    <recommendedName>
        <fullName evidence="2">Ubiquitin-like domain-containing protein</fullName>
    </recommendedName>
</protein>
<dbReference type="Gene3D" id="3.10.20.90">
    <property type="entry name" value="Phosphatidylinositol 3-kinase Catalytic Subunit, Chain A, domain 1"/>
    <property type="match status" value="1"/>
</dbReference>
<dbReference type="InterPro" id="IPR000626">
    <property type="entry name" value="Ubiquitin-like_dom"/>
</dbReference>
<evidence type="ECO:0000313" key="4">
    <source>
        <dbReference type="Proteomes" id="UP000054217"/>
    </source>
</evidence>
<organism evidence="3 4">
    <name type="scientific">Pisolithus tinctorius Marx 270</name>
    <dbReference type="NCBI Taxonomy" id="870435"/>
    <lineage>
        <taxon>Eukaryota</taxon>
        <taxon>Fungi</taxon>
        <taxon>Dikarya</taxon>
        <taxon>Basidiomycota</taxon>
        <taxon>Agaricomycotina</taxon>
        <taxon>Agaricomycetes</taxon>
        <taxon>Agaricomycetidae</taxon>
        <taxon>Boletales</taxon>
        <taxon>Sclerodermatineae</taxon>
        <taxon>Pisolithaceae</taxon>
        <taxon>Pisolithus</taxon>
    </lineage>
</organism>
<dbReference type="InParanoid" id="A0A0C3P104"/>
<dbReference type="InterPro" id="IPR039540">
    <property type="entry name" value="UBL3-like_ubiquitin_dom"/>
</dbReference>
<feature type="compositionally biased region" description="Low complexity" evidence="1">
    <location>
        <begin position="9"/>
        <end position="23"/>
    </location>
</feature>
<keyword evidence="4" id="KW-1185">Reference proteome</keyword>
<feature type="compositionally biased region" description="Polar residues" evidence="1">
    <location>
        <begin position="122"/>
        <end position="139"/>
    </location>
</feature>
<dbReference type="SUPFAM" id="SSF54236">
    <property type="entry name" value="Ubiquitin-like"/>
    <property type="match status" value="1"/>
</dbReference>
<evidence type="ECO:0000313" key="3">
    <source>
        <dbReference type="EMBL" id="KIO01039.1"/>
    </source>
</evidence>
<dbReference type="InterPro" id="IPR029071">
    <property type="entry name" value="Ubiquitin-like_domsf"/>
</dbReference>
<evidence type="ECO:0000259" key="2">
    <source>
        <dbReference type="PROSITE" id="PS50053"/>
    </source>
</evidence>
<dbReference type="PROSITE" id="PS50053">
    <property type="entry name" value="UBIQUITIN_2"/>
    <property type="match status" value="1"/>
</dbReference>
<dbReference type="OrthoDB" id="1043111at2759"/>
<name>A0A0C3P104_PISTI</name>
<dbReference type="InterPro" id="IPR040015">
    <property type="entry name" value="UBL3-like"/>
</dbReference>